<evidence type="ECO:0000313" key="8">
    <source>
        <dbReference type="Proteomes" id="UP001152795"/>
    </source>
</evidence>
<comment type="caution">
    <text evidence="7">The sequence shown here is derived from an EMBL/GenBank/DDBJ whole genome shotgun (WGS) entry which is preliminary data.</text>
</comment>
<keyword evidence="5" id="KW-0378">Hydrolase</keyword>
<sequence length="488" mass="55385">MASARSKTRKSSCISILRSNLSNSPTDAFRFILEKMLNAKLQRLEDLDVIERVEGPTPCVSPIVVVQKKTGEIRLCVDMREANKAVKGEKHLMPTLDEFITDLNGATVFSTLDLTSGYHQLELKPESRHITTFSTHVGLRRYKGPVFGINAASEIFQNSIAELLTGLPGCKNISDDIIVYGRDVRENNENLNRVLTRLREHNARLNRDKCAFRKSEVIFYGHSFSAEGIKAAPQKINAIKTMQPPENPSEVKSFLGMARYVSRFIPNYAIITALLRALTHQNSVWKWKIEEETAFRKLQNELTSNRVMAYFDPTKSTKVLVDASPTGLGDILMQDGKVISYASRALTDVESRYSQTEQEMLAVLRTTEHYHLYLYGAKFAVITDHKPLLGIFKSHKPTSPRIDRWKLRLISYNYEIIYRPGKDDANPADFISRHPDKVTPFPDNIAENYVNYLCNNIIPKAMTLSEVEKETKNDSTLQKLSQAVETNH</sequence>
<keyword evidence="3" id="KW-0540">Nuclease</keyword>
<evidence type="ECO:0000256" key="5">
    <source>
        <dbReference type="ARBA" id="ARBA00022801"/>
    </source>
</evidence>
<dbReference type="GO" id="GO:0016787">
    <property type="term" value="F:hydrolase activity"/>
    <property type="evidence" value="ECO:0007669"/>
    <property type="project" value="UniProtKB-KW"/>
</dbReference>
<dbReference type="GO" id="GO:0003964">
    <property type="term" value="F:RNA-directed DNA polymerase activity"/>
    <property type="evidence" value="ECO:0007669"/>
    <property type="project" value="UniProtKB-KW"/>
</dbReference>
<dbReference type="CDD" id="cd01647">
    <property type="entry name" value="RT_LTR"/>
    <property type="match status" value="1"/>
</dbReference>
<dbReference type="SUPFAM" id="SSF56672">
    <property type="entry name" value="DNA/RNA polymerases"/>
    <property type="match status" value="1"/>
</dbReference>
<dbReference type="CDD" id="cd09274">
    <property type="entry name" value="RNase_HI_RT_Ty3"/>
    <property type="match status" value="1"/>
</dbReference>
<keyword evidence="6" id="KW-0695">RNA-directed DNA polymerase</keyword>
<reference evidence="7" key="1">
    <citation type="submission" date="2020-04" db="EMBL/GenBank/DDBJ databases">
        <authorList>
            <person name="Alioto T."/>
            <person name="Alioto T."/>
            <person name="Gomez Garrido J."/>
        </authorList>
    </citation>
    <scope>NUCLEOTIDE SEQUENCE</scope>
    <source>
        <strain evidence="7">A484AB</strain>
    </source>
</reference>
<dbReference type="AlphaFoldDB" id="A0A6S7K4Q7"/>
<evidence type="ECO:0000256" key="6">
    <source>
        <dbReference type="ARBA" id="ARBA00022918"/>
    </source>
</evidence>
<proteinExistence type="predicted"/>
<dbReference type="InterPro" id="IPR043128">
    <property type="entry name" value="Rev_trsase/Diguanyl_cyclase"/>
</dbReference>
<keyword evidence="8" id="KW-1185">Reference proteome</keyword>
<protein>
    <submittedName>
        <fullName evidence="7">Uncharacterized protein</fullName>
    </submittedName>
</protein>
<accession>A0A6S7K4Q7</accession>
<evidence type="ECO:0000256" key="3">
    <source>
        <dbReference type="ARBA" id="ARBA00022722"/>
    </source>
</evidence>
<dbReference type="InterPro" id="IPR000477">
    <property type="entry name" value="RT_dom"/>
</dbReference>
<dbReference type="FunFam" id="3.30.70.270:FF:000026">
    <property type="entry name" value="Transposon Ty3-G Gag-Pol polyprotein"/>
    <property type="match status" value="1"/>
</dbReference>
<dbReference type="Pfam" id="PF00078">
    <property type="entry name" value="RVT_1"/>
    <property type="match status" value="1"/>
</dbReference>
<dbReference type="OrthoDB" id="10068564at2759"/>
<dbReference type="PANTHER" id="PTHR37984:SF11">
    <property type="entry name" value="INTEGRASE CATALYTIC DOMAIN-CONTAINING PROTEIN"/>
    <property type="match status" value="1"/>
</dbReference>
<dbReference type="InterPro" id="IPR050951">
    <property type="entry name" value="Retrovirus_Pol_polyprotein"/>
</dbReference>
<gene>
    <name evidence="7" type="ORF">PACLA_8A060006</name>
</gene>
<evidence type="ECO:0000256" key="2">
    <source>
        <dbReference type="ARBA" id="ARBA00022695"/>
    </source>
</evidence>
<dbReference type="PANTHER" id="PTHR37984">
    <property type="entry name" value="PROTEIN CBG26694"/>
    <property type="match status" value="1"/>
</dbReference>
<keyword evidence="2" id="KW-0548">Nucleotidyltransferase</keyword>
<keyword evidence="4" id="KW-0255">Endonuclease</keyword>
<organism evidence="7 8">
    <name type="scientific">Paramuricea clavata</name>
    <name type="common">Red gorgonian</name>
    <name type="synonym">Violescent sea-whip</name>
    <dbReference type="NCBI Taxonomy" id="317549"/>
    <lineage>
        <taxon>Eukaryota</taxon>
        <taxon>Metazoa</taxon>
        <taxon>Cnidaria</taxon>
        <taxon>Anthozoa</taxon>
        <taxon>Octocorallia</taxon>
        <taxon>Malacalcyonacea</taxon>
        <taxon>Plexauridae</taxon>
        <taxon>Paramuricea</taxon>
    </lineage>
</organism>
<keyword evidence="1" id="KW-0808">Transferase</keyword>
<dbReference type="PROSITE" id="PS50878">
    <property type="entry name" value="RT_POL"/>
    <property type="match status" value="1"/>
</dbReference>
<dbReference type="GO" id="GO:0004519">
    <property type="term" value="F:endonuclease activity"/>
    <property type="evidence" value="ECO:0007669"/>
    <property type="project" value="UniProtKB-KW"/>
</dbReference>
<dbReference type="Proteomes" id="UP001152795">
    <property type="component" value="Unassembled WGS sequence"/>
</dbReference>
<dbReference type="Gene3D" id="3.10.10.10">
    <property type="entry name" value="HIV Type 1 Reverse Transcriptase, subunit A, domain 1"/>
    <property type="match status" value="1"/>
</dbReference>
<evidence type="ECO:0000313" key="7">
    <source>
        <dbReference type="EMBL" id="CAB4038458.1"/>
    </source>
</evidence>
<evidence type="ECO:0000256" key="1">
    <source>
        <dbReference type="ARBA" id="ARBA00022679"/>
    </source>
</evidence>
<evidence type="ECO:0000256" key="4">
    <source>
        <dbReference type="ARBA" id="ARBA00022759"/>
    </source>
</evidence>
<name>A0A6S7K4Q7_PARCT</name>
<dbReference type="EMBL" id="CACRXK020024234">
    <property type="protein sequence ID" value="CAB4038458.1"/>
    <property type="molecule type" value="Genomic_DNA"/>
</dbReference>
<dbReference type="Gene3D" id="3.30.70.270">
    <property type="match status" value="2"/>
</dbReference>
<dbReference type="InterPro" id="IPR043502">
    <property type="entry name" value="DNA/RNA_pol_sf"/>
</dbReference>
<dbReference type="InterPro" id="IPR041373">
    <property type="entry name" value="RT_RNaseH"/>
</dbReference>
<dbReference type="Pfam" id="PF17917">
    <property type="entry name" value="RT_RNaseH"/>
    <property type="match status" value="1"/>
</dbReference>